<reference evidence="2 3" key="1">
    <citation type="submission" date="2024-06" db="EMBL/GenBank/DDBJ databases">
        <authorList>
            <person name="Chen R.Y."/>
        </authorList>
    </citation>
    <scope>NUCLEOTIDE SEQUENCE [LARGE SCALE GENOMIC DNA]</scope>
    <source>
        <strain evidence="2 3">D2</strain>
    </source>
</reference>
<dbReference type="InterPro" id="IPR050571">
    <property type="entry name" value="Class-IV_PLP-Dep_Aminotrnsfr"/>
</dbReference>
<comment type="similarity">
    <text evidence="1">Belongs to the class-IV pyridoxal-phosphate-dependent aminotransferase family.</text>
</comment>
<comment type="caution">
    <text evidence="2">The sequence shown here is derived from an EMBL/GenBank/DDBJ whole genome shotgun (WGS) entry which is preliminary data.</text>
</comment>
<dbReference type="Gene3D" id="3.40.50.300">
    <property type="entry name" value="P-loop containing nucleotide triphosphate hydrolases"/>
    <property type="match status" value="1"/>
</dbReference>
<evidence type="ECO:0000313" key="2">
    <source>
        <dbReference type="EMBL" id="MER2494070.1"/>
    </source>
</evidence>
<evidence type="ECO:0000256" key="1">
    <source>
        <dbReference type="ARBA" id="ARBA00009320"/>
    </source>
</evidence>
<dbReference type="EMBL" id="JBELOE010000281">
    <property type="protein sequence ID" value="MER2494070.1"/>
    <property type="molecule type" value="Genomic_DNA"/>
</dbReference>
<accession>A0ABV1RMG2</accession>
<evidence type="ECO:0008006" key="4">
    <source>
        <dbReference type="Google" id="ProtNLM"/>
    </source>
</evidence>
<sequence>MRNECRIAMWSGPRNISTAMMRAFENRADSCVVDEPLYAYYLQQTGLQHPARAEILASMSTRWQLVAEQLTQGALDTNCTVYYQKHMTHHVLPEVDLAFTKHLKNVFLLREPAKIINSYAKVRPQFSIDELGVVQQWHIYQYCLANNTVPPIVMDSQWVLSEPKKALSALCSQLHIPFSEKMLCWPKGKRQSDGVWAPYWYANVEASCGFEKANDTVVQVAPQYQKIYQQAREIYLKMQRSATLIADKSSAEVY</sequence>
<dbReference type="Proteomes" id="UP001467690">
    <property type="component" value="Unassembled WGS sequence"/>
</dbReference>
<proteinExistence type="inferred from homology"/>
<name>A0ABV1RMG2_9ALTE</name>
<dbReference type="Pfam" id="PF19798">
    <property type="entry name" value="Sulfotransfer_5"/>
    <property type="match status" value="1"/>
</dbReference>
<dbReference type="SUPFAM" id="SSF52540">
    <property type="entry name" value="P-loop containing nucleoside triphosphate hydrolases"/>
    <property type="match status" value="1"/>
</dbReference>
<keyword evidence="3" id="KW-1185">Reference proteome</keyword>
<dbReference type="PANTHER" id="PTHR42743">
    <property type="entry name" value="AMINO-ACID AMINOTRANSFERASE"/>
    <property type="match status" value="1"/>
</dbReference>
<protein>
    <recommendedName>
        <fullName evidence="4">Sulfotransferase family protein</fullName>
    </recommendedName>
</protein>
<dbReference type="PANTHER" id="PTHR42743:SF11">
    <property type="entry name" value="AMINODEOXYCHORISMATE LYASE"/>
    <property type="match status" value="1"/>
</dbReference>
<dbReference type="InterPro" id="IPR027417">
    <property type="entry name" value="P-loop_NTPase"/>
</dbReference>
<evidence type="ECO:0000313" key="3">
    <source>
        <dbReference type="Proteomes" id="UP001467690"/>
    </source>
</evidence>
<organism evidence="2 3">
    <name type="scientific">Catenovulum sediminis</name>
    <dbReference type="NCBI Taxonomy" id="1740262"/>
    <lineage>
        <taxon>Bacteria</taxon>
        <taxon>Pseudomonadati</taxon>
        <taxon>Pseudomonadota</taxon>
        <taxon>Gammaproteobacteria</taxon>
        <taxon>Alteromonadales</taxon>
        <taxon>Alteromonadaceae</taxon>
        <taxon>Catenovulum</taxon>
    </lineage>
</organism>
<gene>
    <name evidence="2" type="ORF">ABS311_19520</name>
</gene>
<dbReference type="RefSeq" id="WP_350403101.1">
    <property type="nucleotide sequence ID" value="NZ_JBELOE010000281.1"/>
</dbReference>